<evidence type="ECO:0000313" key="2">
    <source>
        <dbReference type="Proteomes" id="UP000262320"/>
    </source>
</evidence>
<protein>
    <submittedName>
        <fullName evidence="1">Putative DpsA protein</fullName>
    </submittedName>
</protein>
<sequence>MIDTFGDNLLEGFEYESPSHEGNQFKDFLCVLEGFKTKFKNLHWSAYSNSIHVRVDELIDKISDYQDILAEEVQGIQGQFEPNFLKGTNFDFTCPHEAIDNLISRTDTFYSKLPQSSDFAGVRSECEAFITNLHKYRYLFDLCRRGAMD</sequence>
<dbReference type="Proteomes" id="UP000262320">
    <property type="component" value="Segment"/>
</dbReference>
<organismHost>
    <name type="scientific">Bacteroides intestinalis</name>
    <dbReference type="NCBI Taxonomy" id="329854"/>
</organismHost>
<name>A0A385DT45_BPCA1</name>
<organism evidence="1 2">
    <name type="scientific">Bacteroides phage crAss001</name>
    <name type="common">Bacteroides phage PhiCrAss001</name>
    <dbReference type="NCBI Taxonomy" id="2301731"/>
    <lineage>
        <taxon>Viruses</taxon>
        <taxon>Duplodnaviria</taxon>
        <taxon>Heunggongvirae</taxon>
        <taxon>Uroviricota</taxon>
        <taxon>Caudoviricetes</taxon>
        <taxon>Crassvirales</taxon>
        <taxon>Steigviridae</taxon>
        <taxon>Asinivirinae</taxon>
        <taxon>Kehishuvirus</taxon>
        <taxon>Kehishuvirus primarius</taxon>
    </lineage>
</organism>
<reference evidence="1 2" key="1">
    <citation type="submission" date="2018-07" db="EMBL/GenBank/DDBJ databases">
        <title>PhiCrAss001, a member of the most abundant bacteriophage family in the human gut, infects Bacteroides.</title>
        <authorList>
            <person name="Shkoporov A.N."/>
            <person name="Khokhlova E.V."/>
            <person name="Fitzgerald C.B."/>
            <person name="Stockdale S.R."/>
            <person name="Draper L.A."/>
            <person name="Ross R.P."/>
            <person name="Hill C."/>
        </authorList>
    </citation>
    <scope>NUCLEOTIDE SEQUENCE [LARGE SCALE GENOMIC DNA]</scope>
    <source>
        <strain evidence="2">crAss001</strain>
    </source>
</reference>
<evidence type="ECO:0000313" key="1">
    <source>
        <dbReference type="EMBL" id="AXQ62650.1"/>
    </source>
</evidence>
<accession>A0A385DT45</accession>
<proteinExistence type="predicted"/>
<gene>
    <name evidence="1" type="ORF">crAss001_7</name>
</gene>
<keyword evidence="2" id="KW-1185">Reference proteome</keyword>
<dbReference type="EMBL" id="MH675552">
    <property type="protein sequence ID" value="AXQ62650.1"/>
    <property type="molecule type" value="Genomic_DNA"/>
</dbReference>